<dbReference type="AlphaFoldDB" id="A0A8S4RJU8"/>
<accession>A0A8S4RJU8</accession>
<dbReference type="Proteomes" id="UP000838756">
    <property type="component" value="Unassembled WGS sequence"/>
</dbReference>
<comment type="caution">
    <text evidence="1">The sequence shown here is derived from an EMBL/GenBank/DDBJ whole genome shotgun (WGS) entry which is preliminary data.</text>
</comment>
<name>A0A8S4RJU8_9NEOP</name>
<evidence type="ECO:0000313" key="2">
    <source>
        <dbReference type="Proteomes" id="UP000838756"/>
    </source>
</evidence>
<keyword evidence="2" id="KW-1185">Reference proteome</keyword>
<gene>
    <name evidence="1" type="primary">jg7364</name>
    <name evidence="1" type="ORF">PAEG_LOCUS14868</name>
</gene>
<proteinExistence type="predicted"/>
<reference evidence="1" key="1">
    <citation type="submission" date="2022-03" db="EMBL/GenBank/DDBJ databases">
        <authorList>
            <person name="Lindestad O."/>
        </authorList>
    </citation>
    <scope>NUCLEOTIDE SEQUENCE</scope>
</reference>
<sequence>MPTKAQYKFHRERLRGRIRARWRFRAQSQLRGKFRRSRPLIYISPPIWVNNCPRSAPPSAAIHLATPNHCSPNVKRSLRSMNSPMVRLLPLRGSSANDTRYDAGNINTNILCRFITISVLAGWNNLLTMFKASAKHLKI</sequence>
<dbReference type="OrthoDB" id="10464267at2759"/>
<organism evidence="1 2">
    <name type="scientific">Pararge aegeria aegeria</name>
    <dbReference type="NCBI Taxonomy" id="348720"/>
    <lineage>
        <taxon>Eukaryota</taxon>
        <taxon>Metazoa</taxon>
        <taxon>Ecdysozoa</taxon>
        <taxon>Arthropoda</taxon>
        <taxon>Hexapoda</taxon>
        <taxon>Insecta</taxon>
        <taxon>Pterygota</taxon>
        <taxon>Neoptera</taxon>
        <taxon>Endopterygota</taxon>
        <taxon>Lepidoptera</taxon>
        <taxon>Glossata</taxon>
        <taxon>Ditrysia</taxon>
        <taxon>Papilionoidea</taxon>
        <taxon>Nymphalidae</taxon>
        <taxon>Satyrinae</taxon>
        <taxon>Satyrini</taxon>
        <taxon>Parargina</taxon>
        <taxon>Pararge</taxon>
    </lineage>
</organism>
<protein>
    <submittedName>
        <fullName evidence="1">Jg7364 protein</fullName>
    </submittedName>
</protein>
<dbReference type="EMBL" id="CAKXAJ010025281">
    <property type="protein sequence ID" value="CAH2237596.1"/>
    <property type="molecule type" value="Genomic_DNA"/>
</dbReference>
<evidence type="ECO:0000313" key="1">
    <source>
        <dbReference type="EMBL" id="CAH2237596.1"/>
    </source>
</evidence>